<dbReference type="PROSITE" id="PS50932">
    <property type="entry name" value="HTH_LACI_2"/>
    <property type="match status" value="1"/>
</dbReference>
<keyword evidence="2" id="KW-0805">Transcription regulation</keyword>
<organism evidence="6 7">
    <name type="scientific">Bifidobacterium merycicum</name>
    <dbReference type="NCBI Taxonomy" id="78345"/>
    <lineage>
        <taxon>Bacteria</taxon>
        <taxon>Bacillati</taxon>
        <taxon>Actinomycetota</taxon>
        <taxon>Actinomycetes</taxon>
        <taxon>Bifidobacteriales</taxon>
        <taxon>Bifidobacteriaceae</taxon>
        <taxon>Bifidobacterium</taxon>
    </lineage>
</organism>
<evidence type="ECO:0000256" key="3">
    <source>
        <dbReference type="ARBA" id="ARBA00023125"/>
    </source>
</evidence>
<dbReference type="AlphaFoldDB" id="A0A087BK97"/>
<dbReference type="Pfam" id="PF13377">
    <property type="entry name" value="Peripla_BP_3"/>
    <property type="match status" value="1"/>
</dbReference>
<evidence type="ECO:0000256" key="2">
    <source>
        <dbReference type="ARBA" id="ARBA00023015"/>
    </source>
</evidence>
<dbReference type="InterPro" id="IPR028082">
    <property type="entry name" value="Peripla_BP_I"/>
</dbReference>
<keyword evidence="7" id="KW-1185">Reference proteome</keyword>
<dbReference type="eggNOG" id="COG1609">
    <property type="taxonomic scope" value="Bacteria"/>
</dbReference>
<dbReference type="PANTHER" id="PTHR30146">
    <property type="entry name" value="LACI-RELATED TRANSCRIPTIONAL REPRESSOR"/>
    <property type="match status" value="1"/>
</dbReference>
<dbReference type="SUPFAM" id="SSF53822">
    <property type="entry name" value="Periplasmic binding protein-like I"/>
    <property type="match status" value="1"/>
</dbReference>
<evidence type="ECO:0000259" key="5">
    <source>
        <dbReference type="PROSITE" id="PS50932"/>
    </source>
</evidence>
<dbReference type="RefSeq" id="WP_033523088.1">
    <property type="nucleotide sequence ID" value="NZ_CAMGZS010000008.1"/>
</dbReference>
<comment type="caution">
    <text evidence="6">The sequence shown here is derived from an EMBL/GenBank/DDBJ whole genome shotgun (WGS) entry which is preliminary data.</text>
</comment>
<dbReference type="Pfam" id="PF00356">
    <property type="entry name" value="LacI"/>
    <property type="match status" value="1"/>
</dbReference>
<keyword evidence="1" id="KW-0678">Repressor</keyword>
<evidence type="ECO:0000256" key="1">
    <source>
        <dbReference type="ARBA" id="ARBA00022491"/>
    </source>
</evidence>
<dbReference type="Gene3D" id="1.10.260.40">
    <property type="entry name" value="lambda repressor-like DNA-binding domains"/>
    <property type="match status" value="1"/>
</dbReference>
<evidence type="ECO:0000313" key="6">
    <source>
        <dbReference type="EMBL" id="KFI71447.1"/>
    </source>
</evidence>
<evidence type="ECO:0000256" key="4">
    <source>
        <dbReference type="ARBA" id="ARBA00023163"/>
    </source>
</evidence>
<dbReference type="PROSITE" id="PS00356">
    <property type="entry name" value="HTH_LACI_1"/>
    <property type="match status" value="1"/>
</dbReference>
<keyword evidence="3" id="KW-0238">DNA-binding</keyword>
<feature type="domain" description="HTH lacI-type" evidence="5">
    <location>
        <begin position="2"/>
        <end position="58"/>
    </location>
</feature>
<evidence type="ECO:0000313" key="7">
    <source>
        <dbReference type="Proteomes" id="UP000029060"/>
    </source>
</evidence>
<gene>
    <name evidence="6" type="ORF">BMERY_1608</name>
</gene>
<dbReference type="GO" id="GO:0003700">
    <property type="term" value="F:DNA-binding transcription factor activity"/>
    <property type="evidence" value="ECO:0007669"/>
    <property type="project" value="TreeGrafter"/>
</dbReference>
<dbReference type="GO" id="GO:0000976">
    <property type="term" value="F:transcription cis-regulatory region binding"/>
    <property type="evidence" value="ECO:0007669"/>
    <property type="project" value="TreeGrafter"/>
</dbReference>
<dbReference type="InterPro" id="IPR000843">
    <property type="entry name" value="HTH_LacI"/>
</dbReference>
<name>A0A087BK97_9BIFI</name>
<dbReference type="Gene3D" id="3.40.50.2300">
    <property type="match status" value="2"/>
</dbReference>
<proteinExistence type="predicted"/>
<dbReference type="PANTHER" id="PTHR30146:SF148">
    <property type="entry name" value="HTH-TYPE TRANSCRIPTIONAL REPRESSOR PURR-RELATED"/>
    <property type="match status" value="1"/>
</dbReference>
<dbReference type="InterPro" id="IPR046335">
    <property type="entry name" value="LacI/GalR-like_sensor"/>
</dbReference>
<dbReference type="CDD" id="cd01392">
    <property type="entry name" value="HTH_LacI"/>
    <property type="match status" value="1"/>
</dbReference>
<dbReference type="InterPro" id="IPR010982">
    <property type="entry name" value="Lambda_DNA-bd_dom_sf"/>
</dbReference>
<accession>A0A087BK97</accession>
<dbReference type="CDD" id="cd06288">
    <property type="entry name" value="PBP1_sucrose_transcription_regulator"/>
    <property type="match status" value="1"/>
</dbReference>
<dbReference type="EMBL" id="JGZC01000002">
    <property type="protein sequence ID" value="KFI71447.1"/>
    <property type="molecule type" value="Genomic_DNA"/>
</dbReference>
<dbReference type="STRING" id="78345.BMERY_1608"/>
<dbReference type="OrthoDB" id="9798934at2"/>
<dbReference type="SUPFAM" id="SSF47413">
    <property type="entry name" value="lambda repressor-like DNA-binding domains"/>
    <property type="match status" value="1"/>
</dbReference>
<keyword evidence="4" id="KW-0804">Transcription</keyword>
<reference evidence="6 7" key="1">
    <citation type="submission" date="2014-03" db="EMBL/GenBank/DDBJ databases">
        <title>Genomics of Bifidobacteria.</title>
        <authorList>
            <person name="Ventura M."/>
            <person name="Milani C."/>
            <person name="Lugli G.A."/>
        </authorList>
    </citation>
    <scope>NUCLEOTIDE SEQUENCE [LARGE SCALE GENOMIC DNA]</scope>
    <source>
        <strain evidence="6 7">LMG 11341</strain>
    </source>
</reference>
<dbReference type="SMART" id="SM00354">
    <property type="entry name" value="HTH_LACI"/>
    <property type="match status" value="1"/>
</dbReference>
<sequence length="347" mass="38080">MTTMKEIARQTGVSVSTVSLVMNHRDAGRVKPEIASRVRETARQLGYQINPMARSLRTNSTRILGFISDAVATTPYAGGMILGAQSAASRLGYMLITVSTDGGMKEDDEIDALKRYGADGFLYAKMSNRITDVPSKLLDYPVVLTDATDRNGVIPSVEPNEFLIAYDATTHLIKAGCERIAYVGCSETMIAQEGRLAGYRAALENAGRDFDERVVTNVPNNGPALREVSTLFDAEHPDGFFCFNDARAWYVYECAARRGLTVGKDISVVGVDNHRVFAETLEPQLTTVELPHFEMGYWAATKLISMIENRPMNDIEWPKTTAPLPPIDAPIPAKIHCTLLEKGSVAR</sequence>
<protein>
    <submittedName>
        <fullName evidence="6">LacI family transcriptional regulator</fullName>
    </submittedName>
</protein>
<dbReference type="Proteomes" id="UP000029060">
    <property type="component" value="Unassembled WGS sequence"/>
</dbReference>